<dbReference type="GO" id="GO:0005856">
    <property type="term" value="C:cytoskeleton"/>
    <property type="evidence" value="ECO:0007669"/>
    <property type="project" value="TreeGrafter"/>
</dbReference>
<keyword evidence="3" id="KW-0808">Transferase</keyword>
<sequence length="134" mass="16063">FHQQALVEVKILEQVTKKDREGFFNVIHMLDHFYFRNHLCITFELMGCNLYELIRKNQYQGFSLGLIRRFAFSLVQCLRLLYRENIIHCDLKPENILLKSRGSSSIRVIDFGSSCFSHQRVYTYIQSRFYRSPE</sequence>
<dbReference type="SMART" id="SM00220">
    <property type="entry name" value="S_TKc"/>
    <property type="match status" value="1"/>
</dbReference>
<protein>
    <recommendedName>
        <fullName evidence="7">Protein kinase domain-containing protein</fullName>
    </recommendedName>
</protein>
<evidence type="ECO:0000313" key="8">
    <source>
        <dbReference type="EMBL" id="KAG8170494.1"/>
    </source>
</evidence>
<evidence type="ECO:0000256" key="3">
    <source>
        <dbReference type="ARBA" id="ARBA00022679"/>
    </source>
</evidence>
<dbReference type="GO" id="GO:0004674">
    <property type="term" value="F:protein serine/threonine kinase activity"/>
    <property type="evidence" value="ECO:0007669"/>
    <property type="project" value="UniProtKB-KW"/>
</dbReference>
<keyword evidence="4" id="KW-0547">Nucleotide-binding</keyword>
<dbReference type="PANTHER" id="PTHR24058">
    <property type="entry name" value="DUAL SPECIFICITY PROTEIN KINASE"/>
    <property type="match status" value="1"/>
</dbReference>
<keyword evidence="5" id="KW-0418">Kinase</keyword>
<dbReference type="GO" id="GO:0005524">
    <property type="term" value="F:ATP binding"/>
    <property type="evidence" value="ECO:0007669"/>
    <property type="project" value="UniProtKB-KW"/>
</dbReference>
<evidence type="ECO:0000256" key="4">
    <source>
        <dbReference type="ARBA" id="ARBA00022741"/>
    </source>
</evidence>
<feature type="non-terminal residue" evidence="8">
    <location>
        <position position="134"/>
    </location>
</feature>
<organism evidence="8 9">
    <name type="scientific">Oedothorax gibbosus</name>
    <dbReference type="NCBI Taxonomy" id="931172"/>
    <lineage>
        <taxon>Eukaryota</taxon>
        <taxon>Metazoa</taxon>
        <taxon>Ecdysozoa</taxon>
        <taxon>Arthropoda</taxon>
        <taxon>Chelicerata</taxon>
        <taxon>Arachnida</taxon>
        <taxon>Araneae</taxon>
        <taxon>Araneomorphae</taxon>
        <taxon>Entelegynae</taxon>
        <taxon>Araneoidea</taxon>
        <taxon>Linyphiidae</taxon>
        <taxon>Erigoninae</taxon>
        <taxon>Oedothorax</taxon>
    </lineage>
</organism>
<dbReference type="InterPro" id="IPR011009">
    <property type="entry name" value="Kinase-like_dom_sf"/>
</dbReference>
<dbReference type="InterPro" id="IPR008271">
    <property type="entry name" value="Ser/Thr_kinase_AS"/>
</dbReference>
<dbReference type="GO" id="GO:0005634">
    <property type="term" value="C:nucleus"/>
    <property type="evidence" value="ECO:0007669"/>
    <property type="project" value="TreeGrafter"/>
</dbReference>
<accession>A0AAV6TFB7</accession>
<evidence type="ECO:0000256" key="5">
    <source>
        <dbReference type="ARBA" id="ARBA00022777"/>
    </source>
</evidence>
<keyword evidence="2" id="KW-0723">Serine/threonine-protein kinase</keyword>
<evidence type="ECO:0000313" key="9">
    <source>
        <dbReference type="Proteomes" id="UP000827092"/>
    </source>
</evidence>
<dbReference type="Gene3D" id="1.10.510.10">
    <property type="entry name" value="Transferase(Phosphotransferase) domain 1"/>
    <property type="match status" value="1"/>
</dbReference>
<evidence type="ECO:0000256" key="2">
    <source>
        <dbReference type="ARBA" id="ARBA00022527"/>
    </source>
</evidence>
<keyword evidence="6" id="KW-0067">ATP-binding</keyword>
<dbReference type="GO" id="GO:0005737">
    <property type="term" value="C:cytoplasm"/>
    <property type="evidence" value="ECO:0007669"/>
    <property type="project" value="TreeGrafter"/>
</dbReference>
<evidence type="ECO:0000259" key="7">
    <source>
        <dbReference type="PROSITE" id="PS50011"/>
    </source>
</evidence>
<dbReference type="InterPro" id="IPR050494">
    <property type="entry name" value="Ser_Thr_dual-spec_kinase"/>
</dbReference>
<name>A0AAV6TFB7_9ARAC</name>
<dbReference type="AlphaFoldDB" id="A0AAV6TFB7"/>
<dbReference type="Proteomes" id="UP000827092">
    <property type="component" value="Unassembled WGS sequence"/>
</dbReference>
<keyword evidence="9" id="KW-1185">Reference proteome</keyword>
<feature type="domain" description="Protein kinase" evidence="7">
    <location>
        <begin position="1"/>
        <end position="134"/>
    </location>
</feature>
<gene>
    <name evidence="8" type="ORF">JTE90_002954</name>
</gene>
<feature type="non-terminal residue" evidence="8">
    <location>
        <position position="1"/>
    </location>
</feature>
<reference evidence="8 9" key="1">
    <citation type="journal article" date="2022" name="Nat. Ecol. Evol.">
        <title>A masculinizing supergene underlies an exaggerated male reproductive morph in a spider.</title>
        <authorList>
            <person name="Hendrickx F."/>
            <person name="De Corte Z."/>
            <person name="Sonet G."/>
            <person name="Van Belleghem S.M."/>
            <person name="Kostlbacher S."/>
            <person name="Vangestel C."/>
        </authorList>
    </citation>
    <scope>NUCLEOTIDE SEQUENCE [LARGE SCALE GENOMIC DNA]</scope>
    <source>
        <strain evidence="8">W744_W776</strain>
    </source>
</reference>
<evidence type="ECO:0000256" key="6">
    <source>
        <dbReference type="ARBA" id="ARBA00022840"/>
    </source>
</evidence>
<dbReference type="PROSITE" id="PS00108">
    <property type="entry name" value="PROTEIN_KINASE_ST"/>
    <property type="match status" value="1"/>
</dbReference>
<dbReference type="PROSITE" id="PS50011">
    <property type="entry name" value="PROTEIN_KINASE_DOM"/>
    <property type="match status" value="1"/>
</dbReference>
<dbReference type="InterPro" id="IPR000719">
    <property type="entry name" value="Prot_kinase_dom"/>
</dbReference>
<dbReference type="Pfam" id="PF00069">
    <property type="entry name" value="Pkinase"/>
    <property type="match status" value="1"/>
</dbReference>
<dbReference type="EMBL" id="JAFNEN010005359">
    <property type="protein sequence ID" value="KAG8170494.1"/>
    <property type="molecule type" value="Genomic_DNA"/>
</dbReference>
<evidence type="ECO:0000256" key="1">
    <source>
        <dbReference type="ARBA" id="ARBA00008867"/>
    </source>
</evidence>
<dbReference type="PANTHER" id="PTHR24058:SF22">
    <property type="entry name" value="DUAL SPECIFICITY TYROSINE-PHOSPHORYLATION-REGULATED KINASE 4"/>
    <property type="match status" value="1"/>
</dbReference>
<dbReference type="SUPFAM" id="SSF56112">
    <property type="entry name" value="Protein kinase-like (PK-like)"/>
    <property type="match status" value="1"/>
</dbReference>
<comment type="caution">
    <text evidence="8">The sequence shown here is derived from an EMBL/GenBank/DDBJ whole genome shotgun (WGS) entry which is preliminary data.</text>
</comment>
<proteinExistence type="inferred from homology"/>
<comment type="similarity">
    <text evidence="1">Belongs to the protein kinase superfamily. CMGC Ser/Thr protein kinase family. MNB/DYRK subfamily.</text>
</comment>